<evidence type="ECO:0000313" key="2">
    <source>
        <dbReference type="EMBL" id="KAA4098873.1"/>
    </source>
</evidence>
<evidence type="ECO:0000256" key="1">
    <source>
        <dbReference type="SAM" id="SignalP"/>
    </source>
</evidence>
<evidence type="ECO:0000313" key="6">
    <source>
        <dbReference type="Proteomes" id="UP000473905"/>
    </source>
</evidence>
<dbReference type="SUPFAM" id="SSF51445">
    <property type="entry name" value="(Trans)glycosidases"/>
    <property type="match status" value="1"/>
</dbReference>
<name>A0A139KXE3_BACOV</name>
<reference evidence="5 6" key="1">
    <citation type="journal article" date="2019" name="Nat. Med.">
        <title>A library of human gut bacterial isolates paired with longitudinal multiomics data enables mechanistic microbiome research.</title>
        <authorList>
            <person name="Poyet M."/>
            <person name="Groussin M."/>
            <person name="Gibbons S.M."/>
            <person name="Avila-Pacheco J."/>
            <person name="Jiang X."/>
            <person name="Kearney S.M."/>
            <person name="Perrotta A.R."/>
            <person name="Berdy B."/>
            <person name="Zhao S."/>
            <person name="Lieberman T.D."/>
            <person name="Swanson P.K."/>
            <person name="Smith M."/>
            <person name="Roesemann S."/>
            <person name="Alexander J.E."/>
            <person name="Rich S.A."/>
            <person name="Livny J."/>
            <person name="Vlamakis H."/>
            <person name="Clish C."/>
            <person name="Bullock K."/>
            <person name="Deik A."/>
            <person name="Scott J."/>
            <person name="Pierce K.A."/>
            <person name="Xavier R.J."/>
            <person name="Alm E.J."/>
        </authorList>
    </citation>
    <scope>NUCLEOTIDE SEQUENCE [LARGE SCALE GENOMIC DNA]</scope>
    <source>
        <strain evidence="2 6">BIOML-A134</strain>
        <strain evidence="3 5">BIOML-A14</strain>
    </source>
</reference>
<dbReference type="PROSITE" id="PS01095">
    <property type="entry name" value="GH18_1"/>
    <property type="match status" value="1"/>
</dbReference>
<reference evidence="4" key="2">
    <citation type="submission" date="2022-10" db="EMBL/GenBank/DDBJ databases">
        <title>Human gut microbiome strain richness.</title>
        <authorList>
            <person name="Chen-Liaw A."/>
        </authorList>
    </citation>
    <scope>NUCLEOTIDE SEQUENCE</scope>
    <source>
        <strain evidence="4">BSD2780120875st1_E1_BSD2780120875_150330</strain>
    </source>
</reference>
<dbReference type="GO" id="GO:0005975">
    <property type="term" value="P:carbohydrate metabolic process"/>
    <property type="evidence" value="ECO:0007669"/>
    <property type="project" value="InterPro"/>
</dbReference>
<dbReference type="EMBL" id="VWFO01000006">
    <property type="protein sequence ID" value="KAA4665376.1"/>
    <property type="molecule type" value="Genomic_DNA"/>
</dbReference>
<dbReference type="Proteomes" id="UP000473905">
    <property type="component" value="Unassembled WGS sequence"/>
</dbReference>
<feature type="chain" id="PRO_5044548604" evidence="1">
    <location>
        <begin position="22"/>
        <end position="377"/>
    </location>
</feature>
<accession>A0A139KXE3</accession>
<dbReference type="RefSeq" id="WP_004308163.1">
    <property type="nucleotide sequence ID" value="NZ_CAAKNR010000170.1"/>
</dbReference>
<comment type="caution">
    <text evidence="3">The sequence shown here is derived from an EMBL/GenBank/DDBJ whole genome shotgun (WGS) entry which is preliminary data.</text>
</comment>
<gene>
    <name evidence="3" type="ORF">F3B98_07040</name>
    <name evidence="2" type="ORF">F3D66_10465</name>
    <name evidence="4" type="ORF">PO382_04120</name>
</gene>
<dbReference type="PROSITE" id="PS51257">
    <property type="entry name" value="PROKAR_LIPOPROTEIN"/>
    <property type="match status" value="1"/>
</dbReference>
<dbReference type="Proteomes" id="UP001219389">
    <property type="component" value="Unassembled WGS sequence"/>
</dbReference>
<keyword evidence="1" id="KW-0732">Signal</keyword>
<dbReference type="STRING" id="28116.Bovatus_00571"/>
<evidence type="ECO:0000313" key="4">
    <source>
        <dbReference type="EMBL" id="MDC2741407.1"/>
    </source>
</evidence>
<sequence>MKKIYLLYIVLISLATTSLIGCSDWTESEAKTFPESIVSDEYYAALRAYKQTDHQVAFGWFGGWSGEGAFMKSSLAGIPDSVDIVSIWDNGTNLSEAQRKDMAFCQNMKGTKIIYCSIIGGVGDKLTPQNILDNWEEMGYNSKQEAINDFWGYPSDESNIEAVETSIRKYAKAIVDTLNLYGYDGFDIDYEPVAGPYTGNIVNSDEHLFFFIDELGKYLGPKSGTGRLLVIDGEPQRITTKPEIGTYFDYFIIQAYKPGSDSNLDKRLIDGKVWGPGLVETFGGVMTEEVITRRTIMTENFEATDAAMDGGYPYTDRYGNSMKSLEGMARWQPRNGFRKGGVGTYHMEAEFGTSPEYKNIRRAIQIMNPSSHSLLKN</sequence>
<organism evidence="3 5">
    <name type="scientific">Bacteroides ovatus</name>
    <dbReference type="NCBI Taxonomy" id="28116"/>
    <lineage>
        <taxon>Bacteria</taxon>
        <taxon>Pseudomonadati</taxon>
        <taxon>Bacteroidota</taxon>
        <taxon>Bacteroidia</taxon>
        <taxon>Bacteroidales</taxon>
        <taxon>Bacteroidaceae</taxon>
        <taxon>Bacteroides</taxon>
    </lineage>
</organism>
<dbReference type="AlphaFoldDB" id="A0A139KXE3"/>
<dbReference type="GO" id="GO:0004553">
    <property type="term" value="F:hydrolase activity, hydrolyzing O-glycosyl compounds"/>
    <property type="evidence" value="ECO:0007669"/>
    <property type="project" value="InterPro"/>
</dbReference>
<keyword evidence="4" id="KW-0378">Hydrolase</keyword>
<dbReference type="InterPro" id="IPR001579">
    <property type="entry name" value="Glyco_hydro_18_chit_AS"/>
</dbReference>
<dbReference type="InterPro" id="IPR017853">
    <property type="entry name" value="GH"/>
</dbReference>
<dbReference type="EMBL" id="JAQNZF010000004">
    <property type="protein sequence ID" value="MDC2741407.1"/>
    <property type="molecule type" value="Genomic_DNA"/>
</dbReference>
<keyword evidence="3" id="KW-0326">Glycosidase</keyword>
<dbReference type="Pfam" id="PF16141">
    <property type="entry name" value="GH18_BT1044-like"/>
    <property type="match status" value="1"/>
</dbReference>
<proteinExistence type="predicted"/>
<feature type="signal peptide" evidence="1">
    <location>
        <begin position="1"/>
        <end position="21"/>
    </location>
</feature>
<dbReference type="Proteomes" id="UP000435985">
    <property type="component" value="Unassembled WGS sequence"/>
</dbReference>
<dbReference type="InterPro" id="IPR032320">
    <property type="entry name" value="GH18_BT1044-like"/>
</dbReference>
<evidence type="ECO:0000313" key="5">
    <source>
        <dbReference type="Proteomes" id="UP000435985"/>
    </source>
</evidence>
<protein>
    <submittedName>
        <fullName evidence="3">Endoglycosidase</fullName>
    </submittedName>
    <submittedName>
        <fullName evidence="4">Glycoside hydrolase family 18</fullName>
    </submittedName>
</protein>
<dbReference type="Gene3D" id="3.20.20.80">
    <property type="entry name" value="Glycosidases"/>
    <property type="match status" value="1"/>
</dbReference>
<keyword evidence="6" id="KW-1185">Reference proteome</keyword>
<evidence type="ECO:0000313" key="3">
    <source>
        <dbReference type="EMBL" id="KAA4665376.1"/>
    </source>
</evidence>
<dbReference type="EMBL" id="VWKB01000013">
    <property type="protein sequence ID" value="KAA4098873.1"/>
    <property type="molecule type" value="Genomic_DNA"/>
</dbReference>